<gene>
    <name evidence="1" type="ORF">ACFPTP_15240</name>
</gene>
<name>A0ABW0U019_9BACL</name>
<protein>
    <recommendedName>
        <fullName evidence="3">Lipoprotein</fullName>
    </recommendedName>
</protein>
<accession>A0ABW0U019</accession>
<dbReference type="PROSITE" id="PS51257">
    <property type="entry name" value="PROKAR_LIPOPROTEIN"/>
    <property type="match status" value="1"/>
</dbReference>
<sequence length="131" mass="15065">MKKIFVGLFVMVMILSGCGKDYWVWNKKEIDKEPGVRQYVNYLQDEKPDRKGFKLIDINEGKKMVVVSTGTNKLELEAVNVEVSDDETIVTVREIEADSDEINPFILIGLERKNGKLKVFNEEGEEYEIGF</sequence>
<evidence type="ECO:0008006" key="3">
    <source>
        <dbReference type="Google" id="ProtNLM"/>
    </source>
</evidence>
<dbReference type="Proteomes" id="UP001596071">
    <property type="component" value="Unassembled WGS sequence"/>
</dbReference>
<comment type="caution">
    <text evidence="1">The sequence shown here is derived from an EMBL/GenBank/DDBJ whole genome shotgun (WGS) entry which is preliminary data.</text>
</comment>
<proteinExistence type="predicted"/>
<organism evidence="1 2">
    <name type="scientific">Sporosarcina koreensis</name>
    <dbReference type="NCBI Taxonomy" id="334735"/>
    <lineage>
        <taxon>Bacteria</taxon>
        <taxon>Bacillati</taxon>
        <taxon>Bacillota</taxon>
        <taxon>Bacilli</taxon>
        <taxon>Bacillales</taxon>
        <taxon>Caryophanaceae</taxon>
        <taxon>Sporosarcina</taxon>
    </lineage>
</organism>
<dbReference type="EMBL" id="JBHSNP010000028">
    <property type="protein sequence ID" value="MFC5604587.1"/>
    <property type="molecule type" value="Genomic_DNA"/>
</dbReference>
<keyword evidence="2" id="KW-1185">Reference proteome</keyword>
<evidence type="ECO:0000313" key="1">
    <source>
        <dbReference type="EMBL" id="MFC5604587.1"/>
    </source>
</evidence>
<reference evidence="2" key="1">
    <citation type="journal article" date="2019" name="Int. J. Syst. Evol. Microbiol.">
        <title>The Global Catalogue of Microorganisms (GCM) 10K type strain sequencing project: providing services to taxonomists for standard genome sequencing and annotation.</title>
        <authorList>
            <consortium name="The Broad Institute Genomics Platform"/>
            <consortium name="The Broad Institute Genome Sequencing Center for Infectious Disease"/>
            <person name="Wu L."/>
            <person name="Ma J."/>
        </authorList>
    </citation>
    <scope>NUCLEOTIDE SEQUENCE [LARGE SCALE GENOMIC DNA]</scope>
    <source>
        <strain evidence="2">KACC 11299</strain>
    </source>
</reference>
<evidence type="ECO:0000313" key="2">
    <source>
        <dbReference type="Proteomes" id="UP001596071"/>
    </source>
</evidence>
<dbReference type="RefSeq" id="WP_381446504.1">
    <property type="nucleotide sequence ID" value="NZ_JBHSNP010000028.1"/>
</dbReference>